<name>A0A1R1XRP6_9FUNG</name>
<evidence type="ECO:0000313" key="2">
    <source>
        <dbReference type="Proteomes" id="UP000187283"/>
    </source>
</evidence>
<organism evidence="1 2">
    <name type="scientific">Smittium culicis</name>
    <dbReference type="NCBI Taxonomy" id="133412"/>
    <lineage>
        <taxon>Eukaryota</taxon>
        <taxon>Fungi</taxon>
        <taxon>Fungi incertae sedis</taxon>
        <taxon>Zoopagomycota</taxon>
        <taxon>Kickxellomycotina</taxon>
        <taxon>Harpellomycetes</taxon>
        <taxon>Harpellales</taxon>
        <taxon>Legeriomycetaceae</taxon>
        <taxon>Smittium</taxon>
    </lineage>
</organism>
<accession>A0A1R1XRP6</accession>
<proteinExistence type="predicted"/>
<reference evidence="1 2" key="1">
    <citation type="submission" date="2017-01" db="EMBL/GenBank/DDBJ databases">
        <authorList>
            <person name="Mah S.A."/>
            <person name="Swanson W.J."/>
            <person name="Moy G.W."/>
            <person name="Vacquier V.D."/>
        </authorList>
    </citation>
    <scope>NUCLEOTIDE SEQUENCE [LARGE SCALE GENOMIC DNA]</scope>
    <source>
        <strain evidence="1 2">GSMNP</strain>
    </source>
</reference>
<dbReference type="EMBL" id="LSSN01002079">
    <property type="protein sequence ID" value="OMJ17333.1"/>
    <property type="molecule type" value="Genomic_DNA"/>
</dbReference>
<keyword evidence="2" id="KW-1185">Reference proteome</keyword>
<dbReference type="AlphaFoldDB" id="A0A1R1XRP6"/>
<gene>
    <name evidence="1" type="ORF">AYI70_g6042</name>
</gene>
<protein>
    <submittedName>
        <fullName evidence="1">Uncharacterized protein</fullName>
    </submittedName>
</protein>
<comment type="caution">
    <text evidence="1">The sequence shown here is derived from an EMBL/GenBank/DDBJ whole genome shotgun (WGS) entry which is preliminary data.</text>
</comment>
<sequence>MSFIEYTGAIVGCSMSSLNISDFLPLDIIIDEKPDKRVTKNSIPQSEVNSFDVIPVMGSQSQNTQSRRLVLLDIMFSDMDYGKENSQLNT</sequence>
<evidence type="ECO:0000313" key="1">
    <source>
        <dbReference type="EMBL" id="OMJ17333.1"/>
    </source>
</evidence>
<dbReference type="OrthoDB" id="10318913at2759"/>
<dbReference type="Proteomes" id="UP000187283">
    <property type="component" value="Unassembled WGS sequence"/>
</dbReference>